<dbReference type="Proteomes" id="UP000070544">
    <property type="component" value="Unassembled WGS sequence"/>
</dbReference>
<organism evidence="1 2">
    <name type="scientific">Gonapodya prolifera (strain JEL478)</name>
    <name type="common">Monoblepharis prolifera</name>
    <dbReference type="NCBI Taxonomy" id="1344416"/>
    <lineage>
        <taxon>Eukaryota</taxon>
        <taxon>Fungi</taxon>
        <taxon>Fungi incertae sedis</taxon>
        <taxon>Chytridiomycota</taxon>
        <taxon>Chytridiomycota incertae sedis</taxon>
        <taxon>Monoblepharidomycetes</taxon>
        <taxon>Monoblepharidales</taxon>
        <taxon>Gonapodyaceae</taxon>
        <taxon>Gonapodya</taxon>
    </lineage>
</organism>
<evidence type="ECO:0000313" key="2">
    <source>
        <dbReference type="Proteomes" id="UP000070544"/>
    </source>
</evidence>
<reference evidence="1 2" key="1">
    <citation type="journal article" date="2015" name="Genome Biol. Evol.">
        <title>Phylogenomic analyses indicate that early fungi evolved digesting cell walls of algal ancestors of land plants.</title>
        <authorList>
            <person name="Chang Y."/>
            <person name="Wang S."/>
            <person name="Sekimoto S."/>
            <person name="Aerts A.L."/>
            <person name="Choi C."/>
            <person name="Clum A."/>
            <person name="LaButti K.M."/>
            <person name="Lindquist E.A."/>
            <person name="Yee Ngan C."/>
            <person name="Ohm R.A."/>
            <person name="Salamov A.A."/>
            <person name="Grigoriev I.V."/>
            <person name="Spatafora J.W."/>
            <person name="Berbee M.L."/>
        </authorList>
    </citation>
    <scope>NUCLEOTIDE SEQUENCE [LARGE SCALE GENOMIC DNA]</scope>
    <source>
        <strain evidence="1 2">JEL478</strain>
    </source>
</reference>
<protein>
    <submittedName>
        <fullName evidence="1">Uncharacterized protein</fullName>
    </submittedName>
</protein>
<proteinExistence type="predicted"/>
<name>A0A139A8C9_GONPJ</name>
<dbReference type="EMBL" id="KQ965783">
    <property type="protein sequence ID" value="KXS12987.1"/>
    <property type="molecule type" value="Genomic_DNA"/>
</dbReference>
<evidence type="ECO:0000313" key="1">
    <source>
        <dbReference type="EMBL" id="KXS12987.1"/>
    </source>
</evidence>
<dbReference type="AlphaFoldDB" id="A0A139A8C9"/>
<accession>A0A139A8C9</accession>
<sequence length="301" mass="34518">MSVLPNRRLRLLSLRIYLSAHLLHRLPTLHLLPLRLLSDVPQLRTHHLNRFDVPQLRTHHLNRLVHLIPLIFRRRNRLPRPVPLPLHPCHRLHRSGDFCLESRGSSLGLHLRILGQPKCTLQLLCPPFGFQASLLGVREPSVDFSRANVFIRHLFPNGMQLPLNLPHTLLHTRPSPLRFPHVLPRRFHIPFKLRNRCREFVHLALSPGSPFLRVPYRLLRLSSTRTGLLRTGLELFHPSRRIVHPLLSLYKSLPRHGLARLGICRTALRGCEGGVQIRTGSSGRSDLTLQFCDPALCGGKV</sequence>
<gene>
    <name evidence="1" type="ORF">M427DRAFT_136927</name>
</gene>
<keyword evidence="2" id="KW-1185">Reference proteome</keyword>